<protein>
    <submittedName>
        <fullName evidence="1">Uncharacterized protein</fullName>
    </submittedName>
</protein>
<evidence type="ECO:0000313" key="2">
    <source>
        <dbReference type="Proteomes" id="UP001162480"/>
    </source>
</evidence>
<dbReference type="EMBL" id="OX597826">
    <property type="protein sequence ID" value="CAI9731546.1"/>
    <property type="molecule type" value="Genomic_DNA"/>
</dbReference>
<dbReference type="Proteomes" id="UP001162480">
    <property type="component" value="Chromosome 13"/>
</dbReference>
<reference evidence="1" key="1">
    <citation type="submission" date="2023-08" db="EMBL/GenBank/DDBJ databases">
        <authorList>
            <person name="Alioto T."/>
            <person name="Alioto T."/>
            <person name="Gomez Garrido J."/>
        </authorList>
    </citation>
    <scope>NUCLEOTIDE SEQUENCE</scope>
</reference>
<accession>A0AA36BDF1</accession>
<organism evidence="1 2">
    <name type="scientific">Octopus vulgaris</name>
    <name type="common">Common octopus</name>
    <dbReference type="NCBI Taxonomy" id="6645"/>
    <lineage>
        <taxon>Eukaryota</taxon>
        <taxon>Metazoa</taxon>
        <taxon>Spiralia</taxon>
        <taxon>Lophotrochozoa</taxon>
        <taxon>Mollusca</taxon>
        <taxon>Cephalopoda</taxon>
        <taxon>Coleoidea</taxon>
        <taxon>Octopodiformes</taxon>
        <taxon>Octopoda</taxon>
        <taxon>Incirrata</taxon>
        <taxon>Octopodidae</taxon>
        <taxon>Octopus</taxon>
    </lineage>
</organism>
<name>A0AA36BDF1_OCTVU</name>
<proteinExistence type="predicted"/>
<dbReference type="AlphaFoldDB" id="A0AA36BDF1"/>
<evidence type="ECO:0000313" key="1">
    <source>
        <dbReference type="EMBL" id="CAI9731546.1"/>
    </source>
</evidence>
<sequence>MIGSYSITYTPHFLVAKKGINEINNGYSAIGCSPSFPLGKYVGEFIPLFEDYISQRDRDTTGESHKQWRKSKAKV</sequence>
<keyword evidence="2" id="KW-1185">Reference proteome</keyword>
<gene>
    <name evidence="1" type="ORF">OCTVUL_1B022804</name>
</gene>